<gene>
    <name evidence="1" type="ORF">BpHYR1_014335</name>
</gene>
<dbReference type="Proteomes" id="UP000276133">
    <property type="component" value="Unassembled WGS sequence"/>
</dbReference>
<keyword evidence="2" id="KW-1185">Reference proteome</keyword>
<sequence>MDFLDDLAIKLHILHLSFLLLNDFEDLRYKKNYNRFLDFRPYEILSGRLFDEKKASFSRVKTDTTDLIKLLTFTYFFYQKKLKNVKNDTVLN</sequence>
<reference evidence="1 2" key="1">
    <citation type="journal article" date="2018" name="Sci. Rep.">
        <title>Genomic signatures of local adaptation to the degree of environmental predictability in rotifers.</title>
        <authorList>
            <person name="Franch-Gras L."/>
            <person name="Hahn C."/>
            <person name="Garcia-Roger E.M."/>
            <person name="Carmona M.J."/>
            <person name="Serra M."/>
            <person name="Gomez A."/>
        </authorList>
    </citation>
    <scope>NUCLEOTIDE SEQUENCE [LARGE SCALE GENOMIC DNA]</scope>
    <source>
        <strain evidence="1">HYR1</strain>
    </source>
</reference>
<dbReference type="AlphaFoldDB" id="A0A3M7Q7Y9"/>
<organism evidence="1 2">
    <name type="scientific">Brachionus plicatilis</name>
    <name type="common">Marine rotifer</name>
    <name type="synonym">Brachionus muelleri</name>
    <dbReference type="NCBI Taxonomy" id="10195"/>
    <lineage>
        <taxon>Eukaryota</taxon>
        <taxon>Metazoa</taxon>
        <taxon>Spiralia</taxon>
        <taxon>Gnathifera</taxon>
        <taxon>Rotifera</taxon>
        <taxon>Eurotatoria</taxon>
        <taxon>Monogononta</taxon>
        <taxon>Pseudotrocha</taxon>
        <taxon>Ploima</taxon>
        <taxon>Brachionidae</taxon>
        <taxon>Brachionus</taxon>
    </lineage>
</organism>
<accession>A0A3M7Q7Y9</accession>
<protein>
    <submittedName>
        <fullName evidence="1">Uncharacterized protein</fullName>
    </submittedName>
</protein>
<name>A0A3M7Q7Y9_BRAPC</name>
<dbReference type="EMBL" id="REGN01007157">
    <property type="protein sequence ID" value="RNA07101.1"/>
    <property type="molecule type" value="Genomic_DNA"/>
</dbReference>
<evidence type="ECO:0000313" key="1">
    <source>
        <dbReference type="EMBL" id="RNA07101.1"/>
    </source>
</evidence>
<evidence type="ECO:0000313" key="2">
    <source>
        <dbReference type="Proteomes" id="UP000276133"/>
    </source>
</evidence>
<comment type="caution">
    <text evidence="1">The sequence shown here is derived from an EMBL/GenBank/DDBJ whole genome shotgun (WGS) entry which is preliminary data.</text>
</comment>
<proteinExistence type="predicted"/>